<organism evidence="1 2">
    <name type="scientific">Psylliodes chrysocephalus</name>
    <dbReference type="NCBI Taxonomy" id="3402493"/>
    <lineage>
        <taxon>Eukaryota</taxon>
        <taxon>Metazoa</taxon>
        <taxon>Ecdysozoa</taxon>
        <taxon>Arthropoda</taxon>
        <taxon>Hexapoda</taxon>
        <taxon>Insecta</taxon>
        <taxon>Pterygota</taxon>
        <taxon>Neoptera</taxon>
        <taxon>Endopterygota</taxon>
        <taxon>Coleoptera</taxon>
        <taxon>Polyphaga</taxon>
        <taxon>Cucujiformia</taxon>
        <taxon>Chrysomeloidea</taxon>
        <taxon>Chrysomelidae</taxon>
        <taxon>Galerucinae</taxon>
        <taxon>Alticini</taxon>
        <taxon>Psylliodes</taxon>
    </lineage>
</organism>
<name>A0A9P0CM46_9CUCU</name>
<accession>A0A9P0CM46</accession>
<proteinExistence type="predicted"/>
<dbReference type="AlphaFoldDB" id="A0A9P0CM46"/>
<dbReference type="EMBL" id="OV651814">
    <property type="protein sequence ID" value="CAH1105897.1"/>
    <property type="molecule type" value="Genomic_DNA"/>
</dbReference>
<sequence>MLVKGIWSTCALIPCLVVPEIGGLNPFSRLKTLHLNISKNIQLANPSFNQPQKVDLLLGADVFFGLLCVGLIKLCDGQPTLQKNRVGCLVTGSLWSGAQGGQNNLKSMHISLKEL</sequence>
<reference evidence="1" key="1">
    <citation type="submission" date="2022-01" db="EMBL/GenBank/DDBJ databases">
        <authorList>
            <person name="King R."/>
        </authorList>
    </citation>
    <scope>NUCLEOTIDE SEQUENCE</scope>
</reference>
<protein>
    <submittedName>
        <fullName evidence="1">Uncharacterized protein</fullName>
    </submittedName>
</protein>
<dbReference type="OrthoDB" id="8034802at2759"/>
<evidence type="ECO:0000313" key="2">
    <source>
        <dbReference type="Proteomes" id="UP001153636"/>
    </source>
</evidence>
<gene>
    <name evidence="1" type="ORF">PSYICH_LOCUS7467</name>
</gene>
<keyword evidence="2" id="KW-1185">Reference proteome</keyword>
<evidence type="ECO:0000313" key="1">
    <source>
        <dbReference type="EMBL" id="CAH1105897.1"/>
    </source>
</evidence>
<dbReference type="Proteomes" id="UP001153636">
    <property type="component" value="Chromosome 2"/>
</dbReference>